<feature type="signal peptide" evidence="1">
    <location>
        <begin position="1"/>
        <end position="34"/>
    </location>
</feature>
<dbReference type="RefSeq" id="WP_290361210.1">
    <property type="nucleotide sequence ID" value="NZ_JAUHHC010000006.1"/>
</dbReference>
<sequence length="283" mass="30336">MKQPQRPARPRSRLRLALAAAAALTGLAAAPAGAQSATPTEGPWRFAATLYVYLPSVDASTTVPADGGGGTINFDITDKLKFMLMGSLDAHNGRWGGFSDLVYLNLGKSDAVNRDFTIGNIGLPVDTAAQTDWDLKGFSWTLAGQYRLLGDPAGLTLDALGGSRLLDIKSKITWALSGSIGNLQPAGRNGSHDSKISLWDGIVGVKGRYAFGPDSRWSVPLYADVGAGQSKLTYQLAGGLAYHFSWGEASLLWRYLKYEMKAGDGVFKDLEFNGPMMGATWRW</sequence>
<proteinExistence type="predicted"/>
<feature type="chain" id="PRO_5046587869" description="Outer membrane protein" evidence="1">
    <location>
        <begin position="35"/>
        <end position="283"/>
    </location>
</feature>
<organism evidence="2 3">
    <name type="scientific">Roseateles violae</name>
    <dbReference type="NCBI Taxonomy" id="3058042"/>
    <lineage>
        <taxon>Bacteria</taxon>
        <taxon>Pseudomonadati</taxon>
        <taxon>Pseudomonadota</taxon>
        <taxon>Betaproteobacteria</taxon>
        <taxon>Burkholderiales</taxon>
        <taxon>Sphaerotilaceae</taxon>
        <taxon>Roseateles</taxon>
    </lineage>
</organism>
<dbReference type="Proteomes" id="UP001228044">
    <property type="component" value="Unassembled WGS sequence"/>
</dbReference>
<reference evidence="2 3" key="1">
    <citation type="submission" date="2023-06" db="EMBL/GenBank/DDBJ databases">
        <title>Pelomonas sp. PFR6 16S ribosomal RNA gene Genome sequencing and assembly.</title>
        <authorList>
            <person name="Woo H."/>
        </authorList>
    </citation>
    <scope>NUCLEOTIDE SEQUENCE [LARGE SCALE GENOMIC DNA]</scope>
    <source>
        <strain evidence="2 3">PFR6</strain>
    </source>
</reference>
<name>A0ABT8DZC3_9BURK</name>
<keyword evidence="3" id="KW-1185">Reference proteome</keyword>
<evidence type="ECO:0008006" key="4">
    <source>
        <dbReference type="Google" id="ProtNLM"/>
    </source>
</evidence>
<evidence type="ECO:0000256" key="1">
    <source>
        <dbReference type="SAM" id="SignalP"/>
    </source>
</evidence>
<comment type="caution">
    <text evidence="2">The sequence shown here is derived from an EMBL/GenBank/DDBJ whole genome shotgun (WGS) entry which is preliminary data.</text>
</comment>
<dbReference type="EMBL" id="JAUHHC010000006">
    <property type="protein sequence ID" value="MDN3922900.1"/>
    <property type="molecule type" value="Genomic_DNA"/>
</dbReference>
<accession>A0ABT8DZC3</accession>
<keyword evidence="1" id="KW-0732">Signal</keyword>
<evidence type="ECO:0000313" key="3">
    <source>
        <dbReference type="Proteomes" id="UP001228044"/>
    </source>
</evidence>
<protein>
    <recommendedName>
        <fullName evidence="4">Outer membrane protein</fullName>
    </recommendedName>
</protein>
<gene>
    <name evidence="2" type="ORF">QWJ38_21620</name>
</gene>
<evidence type="ECO:0000313" key="2">
    <source>
        <dbReference type="EMBL" id="MDN3922900.1"/>
    </source>
</evidence>